<evidence type="ECO:0000313" key="1">
    <source>
        <dbReference type="EMBL" id="ATD05613.1"/>
    </source>
</evidence>
<reference evidence="1 2" key="1">
    <citation type="submission" date="2015-06" db="EMBL/GenBank/DDBJ databases">
        <authorList>
            <person name="Xie B.-B."/>
            <person name="Rong J.-C."/>
            <person name="Qin Q.-L."/>
            <person name="Zhang Y.-Z."/>
        </authorList>
    </citation>
    <scope>NUCLEOTIDE SEQUENCE [LARGE SCALE GENOMIC DNA]</scope>
    <source>
        <strain evidence="1 2">JCM 20779</strain>
    </source>
</reference>
<dbReference type="Proteomes" id="UP000016521">
    <property type="component" value="Chromosome I"/>
</dbReference>
<evidence type="ECO:0000313" key="2">
    <source>
        <dbReference type="Proteomes" id="UP000016521"/>
    </source>
</evidence>
<accession>A0ABN5C7K5</accession>
<sequence length="315" mass="34815">MTIESQLAQLQQAATEQTEASVQLANNITEGLQEIDQVKQDIAHTYQTVNQNNQALNDWQTQSGSVNLKDLNGNSHTLPTLKSLIADAQSVNPHPHVMTKAQFDALRDMRKQQYAGSGFVEWGRHYISNNERLVNEGMNTLEVLSNMIALGRNMNTLSFGDSRVGMPEVIVDGALLRIECVNQVNNVRNNILFPPAPNGTKTYDSESGTVTQHSNTETAFAAETETNKVITSRKDLVLLESWHEKIADKDVVYPLGNVQYGANNYKGIALRNNLVAQGYSAFGEWDTGTKGHGVKWSSLTESQKATFLGEPEHNI</sequence>
<protein>
    <submittedName>
        <fullName evidence="1">Uncharacterized protein</fullName>
    </submittedName>
</protein>
<name>A0ABN5C7K5_PSEO7</name>
<proteinExistence type="predicted"/>
<keyword evidence="2" id="KW-1185">Reference proteome</keyword>
<organism evidence="1 2">
    <name type="scientific">Pseudoalteromonas piscicida</name>
    <dbReference type="NCBI Taxonomy" id="43662"/>
    <lineage>
        <taxon>Bacteria</taxon>
        <taxon>Pseudomonadati</taxon>
        <taxon>Pseudomonadota</taxon>
        <taxon>Gammaproteobacteria</taxon>
        <taxon>Alteromonadales</taxon>
        <taxon>Pseudoalteromonadaceae</taxon>
        <taxon>Pseudoalteromonas</taxon>
    </lineage>
</organism>
<dbReference type="RefSeq" id="WP_019647287.1">
    <property type="nucleotide sequence ID" value="NZ_CP011924.1"/>
</dbReference>
<gene>
    <name evidence="1" type="ORF">PPIS_a0280</name>
</gene>
<dbReference type="EMBL" id="CP011924">
    <property type="protein sequence ID" value="ATD05613.1"/>
    <property type="molecule type" value="Genomic_DNA"/>
</dbReference>